<dbReference type="AlphaFoldDB" id="V9VY44"/>
<evidence type="ECO:0000313" key="2">
    <source>
        <dbReference type="EMBL" id="AHD03656.1"/>
    </source>
</evidence>
<feature type="domain" description="Transposase IS4-like" evidence="1">
    <location>
        <begin position="4"/>
        <end position="67"/>
    </location>
</feature>
<dbReference type="Pfam" id="PF01609">
    <property type="entry name" value="DDE_Tnp_1"/>
    <property type="match status" value="1"/>
</dbReference>
<evidence type="ECO:0000259" key="1">
    <source>
        <dbReference type="Pfam" id="PF01609"/>
    </source>
</evidence>
<protein>
    <recommendedName>
        <fullName evidence="1">Transposase IS4-like domain-containing protein</fullName>
    </recommendedName>
</protein>
<dbReference type="KEGG" id="lmd:METH_22770"/>
<name>V9VY44_9RHOB</name>
<dbReference type="RefSeq" id="WP_024092453.1">
    <property type="nucleotide sequence ID" value="NC_023136.1"/>
</dbReference>
<dbReference type="EMBL" id="CP006775">
    <property type="protein sequence ID" value="AHD03656.1"/>
    <property type="molecule type" value="Genomic_DNA"/>
</dbReference>
<organism evidence="2 3">
    <name type="scientific">Leisingera methylohalidivorans DSM 14336</name>
    <dbReference type="NCBI Taxonomy" id="999552"/>
    <lineage>
        <taxon>Bacteria</taxon>
        <taxon>Pseudomonadati</taxon>
        <taxon>Pseudomonadota</taxon>
        <taxon>Alphaproteobacteria</taxon>
        <taxon>Rhodobacterales</taxon>
        <taxon>Roseobacteraceae</taxon>
        <taxon>Leisingera</taxon>
    </lineage>
</organism>
<accession>V9VY44</accession>
<geneLocation type="plasmid" evidence="3">
    <name>2</name>
</geneLocation>
<dbReference type="GO" id="GO:0004803">
    <property type="term" value="F:transposase activity"/>
    <property type="evidence" value="ECO:0007669"/>
    <property type="project" value="InterPro"/>
</dbReference>
<dbReference type="GO" id="GO:0003677">
    <property type="term" value="F:DNA binding"/>
    <property type="evidence" value="ECO:0007669"/>
    <property type="project" value="InterPro"/>
</dbReference>
<keyword evidence="3" id="KW-1185">Reference proteome</keyword>
<gene>
    <name evidence="2" type="ORF">METH_22770</name>
</gene>
<sequence>MEEKHGARKRRKTWRKLHIGFNPLSGGIVAASLTIERVGDRSAVAGLLRQLDGPVAKIIADRAYDGSPV</sequence>
<dbReference type="InterPro" id="IPR002559">
    <property type="entry name" value="Transposase_11"/>
</dbReference>
<evidence type="ECO:0000313" key="3">
    <source>
        <dbReference type="Proteomes" id="UP000018780"/>
    </source>
</evidence>
<proteinExistence type="predicted"/>
<reference evidence="2 3" key="1">
    <citation type="submission" date="2013-09" db="EMBL/GenBank/DDBJ databases">
        <authorList>
            <consortium name="DOE Joint Genome Institute"/>
            <person name="Klenk H.-P."/>
            <person name="Huntemann M."/>
            <person name="Han J."/>
            <person name="Chen A."/>
            <person name="Kyrpides N."/>
            <person name="Mavromatis K."/>
            <person name="Markowitz V."/>
            <person name="Palaniappan K."/>
            <person name="Ivanova N."/>
            <person name="Schaumberg A."/>
            <person name="Pati A."/>
            <person name="Liolios K."/>
            <person name="Nordberg H.P."/>
            <person name="Cantor M.N."/>
            <person name="Hua S.X."/>
            <person name="Woyke T."/>
        </authorList>
    </citation>
    <scope>NUCLEOTIDE SEQUENCE [LARGE SCALE GENOMIC DNA]</scope>
    <source>
        <strain evidence="2 3">DSM 14336</strain>
        <plasmid evidence="3">2</plasmid>
    </source>
</reference>
<dbReference type="OrthoDB" id="8451553at2"/>
<keyword evidence="2" id="KW-0614">Plasmid</keyword>
<dbReference type="GO" id="GO:0006313">
    <property type="term" value="P:DNA transposition"/>
    <property type="evidence" value="ECO:0007669"/>
    <property type="project" value="InterPro"/>
</dbReference>
<dbReference type="HOGENOM" id="CLU_2770820_0_0_5"/>
<dbReference type="Proteomes" id="UP000018780">
    <property type="component" value="Plasmid unnamed2"/>
</dbReference>